<dbReference type="InterPro" id="IPR007708">
    <property type="entry name" value="DBR1_C"/>
</dbReference>
<feature type="region of interest" description="Disordered" evidence="1">
    <location>
        <begin position="74"/>
        <end position="111"/>
    </location>
</feature>
<dbReference type="AlphaFoldDB" id="A0AAD6TP77"/>
<comment type="caution">
    <text evidence="3">The sequence shown here is derived from an EMBL/GenBank/DDBJ whole genome shotgun (WGS) entry which is preliminary data.</text>
</comment>
<evidence type="ECO:0000313" key="4">
    <source>
        <dbReference type="Proteomes" id="UP001222325"/>
    </source>
</evidence>
<evidence type="ECO:0000313" key="3">
    <source>
        <dbReference type="EMBL" id="KAJ7065977.1"/>
    </source>
</evidence>
<feature type="region of interest" description="Disordered" evidence="1">
    <location>
        <begin position="16"/>
        <end position="45"/>
    </location>
</feature>
<evidence type="ECO:0000259" key="2">
    <source>
        <dbReference type="Pfam" id="PF05011"/>
    </source>
</evidence>
<organism evidence="3 4">
    <name type="scientific">Mycena belliarum</name>
    <dbReference type="NCBI Taxonomy" id="1033014"/>
    <lineage>
        <taxon>Eukaryota</taxon>
        <taxon>Fungi</taxon>
        <taxon>Dikarya</taxon>
        <taxon>Basidiomycota</taxon>
        <taxon>Agaricomycotina</taxon>
        <taxon>Agaricomycetes</taxon>
        <taxon>Agaricomycetidae</taxon>
        <taxon>Agaricales</taxon>
        <taxon>Marasmiineae</taxon>
        <taxon>Mycenaceae</taxon>
        <taxon>Mycena</taxon>
    </lineage>
</organism>
<name>A0AAD6TP77_9AGAR</name>
<dbReference type="GO" id="GO:0006397">
    <property type="term" value="P:mRNA processing"/>
    <property type="evidence" value="ECO:0007669"/>
    <property type="project" value="InterPro"/>
</dbReference>
<dbReference type="GO" id="GO:0016788">
    <property type="term" value="F:hydrolase activity, acting on ester bonds"/>
    <property type="evidence" value="ECO:0007669"/>
    <property type="project" value="InterPro"/>
</dbReference>
<accession>A0AAD6TP77</accession>
<reference evidence="3" key="1">
    <citation type="submission" date="2023-03" db="EMBL/GenBank/DDBJ databases">
        <title>Massive genome expansion in bonnet fungi (Mycena s.s.) driven by repeated elements and novel gene families across ecological guilds.</title>
        <authorList>
            <consortium name="Lawrence Berkeley National Laboratory"/>
            <person name="Harder C.B."/>
            <person name="Miyauchi S."/>
            <person name="Viragh M."/>
            <person name="Kuo A."/>
            <person name="Thoen E."/>
            <person name="Andreopoulos B."/>
            <person name="Lu D."/>
            <person name="Skrede I."/>
            <person name="Drula E."/>
            <person name="Henrissat B."/>
            <person name="Morin E."/>
            <person name="Kohler A."/>
            <person name="Barry K."/>
            <person name="LaButti K."/>
            <person name="Morin E."/>
            <person name="Salamov A."/>
            <person name="Lipzen A."/>
            <person name="Mereny Z."/>
            <person name="Hegedus B."/>
            <person name="Baldrian P."/>
            <person name="Stursova M."/>
            <person name="Weitz H."/>
            <person name="Taylor A."/>
            <person name="Grigoriev I.V."/>
            <person name="Nagy L.G."/>
            <person name="Martin F."/>
            <person name="Kauserud H."/>
        </authorList>
    </citation>
    <scope>NUCLEOTIDE SEQUENCE</scope>
    <source>
        <strain evidence="3">CBHHK173m</strain>
    </source>
</reference>
<protein>
    <recommendedName>
        <fullName evidence="2">Lariat debranching enzyme C-terminal domain-containing protein</fullName>
    </recommendedName>
</protein>
<keyword evidence="4" id="KW-1185">Reference proteome</keyword>
<gene>
    <name evidence="3" type="ORF">B0H15DRAFT_958413</name>
</gene>
<evidence type="ECO:0000256" key="1">
    <source>
        <dbReference type="SAM" id="MobiDB-lite"/>
    </source>
</evidence>
<sequence>MRMRVDDWRCLWTTRSPLRKSRTSNEEEVVSPPPPPPPAGHRQQAWTRPIARFGQTTTNFLALDKCAPKRQYLETQLRPRRSSISPPMLPYTALRRASPTTSTRVPPEGPARASIVATLRPRDAADLEVAQMQDFVMTAPGPGREGQRAQPPWYTNT</sequence>
<feature type="domain" description="Lariat debranching enzyme C-terminal" evidence="2">
    <location>
        <begin position="56"/>
        <end position="156"/>
    </location>
</feature>
<dbReference type="EMBL" id="JARJCN010000167">
    <property type="protein sequence ID" value="KAJ7065977.1"/>
    <property type="molecule type" value="Genomic_DNA"/>
</dbReference>
<dbReference type="Proteomes" id="UP001222325">
    <property type="component" value="Unassembled WGS sequence"/>
</dbReference>
<dbReference type="Pfam" id="PF05011">
    <property type="entry name" value="DBR1"/>
    <property type="match status" value="1"/>
</dbReference>
<feature type="region of interest" description="Disordered" evidence="1">
    <location>
        <begin position="136"/>
        <end position="157"/>
    </location>
</feature>
<proteinExistence type="predicted"/>